<protein>
    <submittedName>
        <fullName evidence="3">Germination-specific N-acetylmuramoyl-L-alanine amidase</fullName>
        <ecNumber evidence="3">3.5.1.28</ecNumber>
    </submittedName>
</protein>
<dbReference type="SMART" id="SM00646">
    <property type="entry name" value="Ami_3"/>
    <property type="match status" value="1"/>
</dbReference>
<dbReference type="Proteomes" id="UP000191554">
    <property type="component" value="Unassembled WGS sequence"/>
</dbReference>
<dbReference type="GO" id="GO:0030288">
    <property type="term" value="C:outer membrane-bounded periplasmic space"/>
    <property type="evidence" value="ECO:0007669"/>
    <property type="project" value="TreeGrafter"/>
</dbReference>
<evidence type="ECO:0000313" key="4">
    <source>
        <dbReference type="Proteomes" id="UP000191554"/>
    </source>
</evidence>
<dbReference type="STRING" id="48256.CLHUN_08410"/>
<dbReference type="AlphaFoldDB" id="A0A1V4SQC6"/>
<accession>A0A1V4SQC6</accession>
<dbReference type="EMBL" id="MZGX01000004">
    <property type="protein sequence ID" value="OPX45471.1"/>
    <property type="molecule type" value="Genomic_DNA"/>
</dbReference>
<comment type="caution">
    <text evidence="3">The sequence shown here is derived from an EMBL/GenBank/DDBJ whole genome shotgun (WGS) entry which is preliminary data.</text>
</comment>
<dbReference type="Gene3D" id="3.40.630.40">
    <property type="entry name" value="Zn-dependent exopeptidases"/>
    <property type="match status" value="1"/>
</dbReference>
<name>A0A1V4SQC6_RUMHU</name>
<evidence type="ECO:0000259" key="2">
    <source>
        <dbReference type="SMART" id="SM00646"/>
    </source>
</evidence>
<keyword evidence="4" id="KW-1185">Reference proteome</keyword>
<dbReference type="PANTHER" id="PTHR30404:SF0">
    <property type="entry name" value="N-ACETYLMURAMOYL-L-ALANINE AMIDASE AMIC"/>
    <property type="match status" value="1"/>
</dbReference>
<organism evidence="3 4">
    <name type="scientific">Ruminiclostridium hungatei</name>
    <name type="common">Clostridium hungatei</name>
    <dbReference type="NCBI Taxonomy" id="48256"/>
    <lineage>
        <taxon>Bacteria</taxon>
        <taxon>Bacillati</taxon>
        <taxon>Bacillota</taxon>
        <taxon>Clostridia</taxon>
        <taxon>Eubacteriales</taxon>
        <taxon>Oscillospiraceae</taxon>
        <taxon>Ruminiclostridium</taxon>
    </lineage>
</organism>
<dbReference type="OrthoDB" id="9806267at2"/>
<dbReference type="RefSeq" id="WP_080063305.1">
    <property type="nucleotide sequence ID" value="NZ_MZGX01000004.1"/>
</dbReference>
<dbReference type="GO" id="GO:0009253">
    <property type="term" value="P:peptidoglycan catabolic process"/>
    <property type="evidence" value="ECO:0007669"/>
    <property type="project" value="InterPro"/>
</dbReference>
<gene>
    <name evidence="3" type="primary">cwlD_2</name>
    <name evidence="3" type="ORF">CLHUN_08410</name>
</gene>
<dbReference type="PANTHER" id="PTHR30404">
    <property type="entry name" value="N-ACETYLMURAMOYL-L-ALANINE AMIDASE"/>
    <property type="match status" value="1"/>
</dbReference>
<dbReference type="InterPro" id="IPR050695">
    <property type="entry name" value="N-acetylmuramoyl_amidase_3"/>
</dbReference>
<dbReference type="EC" id="3.5.1.28" evidence="3"/>
<dbReference type="GO" id="GO:0008745">
    <property type="term" value="F:N-acetylmuramoyl-L-alanine amidase activity"/>
    <property type="evidence" value="ECO:0007669"/>
    <property type="project" value="UniProtKB-EC"/>
</dbReference>
<reference evidence="3 4" key="1">
    <citation type="submission" date="2017-03" db="EMBL/GenBank/DDBJ databases">
        <title>Genome sequence of Clostridium hungatei DSM 14427.</title>
        <authorList>
            <person name="Poehlein A."/>
            <person name="Daniel R."/>
        </authorList>
    </citation>
    <scope>NUCLEOTIDE SEQUENCE [LARGE SCALE GENOMIC DNA]</scope>
    <source>
        <strain evidence="3 4">DSM 14427</strain>
    </source>
</reference>
<evidence type="ECO:0000313" key="3">
    <source>
        <dbReference type="EMBL" id="OPX45471.1"/>
    </source>
</evidence>
<sequence>MIVVISKKNILFVCLLLLFSLTVFSIGFAVDYSRPVTGENQQNVPGEQSGDPSGQQVPAQKTVILDAGHGGEDPGAVSDYSALREKDVNLNIVMLLKNILERENYKVILTRETDQLVYSDAAKSILQKRKEDLTRRKKIMDESGADIALSIHLNKFPQTKYHGAQVFFPPNSPDSQKLANEVQNSIKLNVDNTNDRAALVKKEQIMILKNLKTTTVVVECGFLSNSEEERLLGTEEYQNKLAAAIKKGIDNYYKVKEKAETKGK</sequence>
<dbReference type="SUPFAM" id="SSF53187">
    <property type="entry name" value="Zn-dependent exopeptidases"/>
    <property type="match status" value="1"/>
</dbReference>
<keyword evidence="1 3" id="KW-0378">Hydrolase</keyword>
<dbReference type="CDD" id="cd02696">
    <property type="entry name" value="MurNAc-LAA"/>
    <property type="match status" value="1"/>
</dbReference>
<dbReference type="InterPro" id="IPR002508">
    <property type="entry name" value="MurNAc-LAA_cat"/>
</dbReference>
<feature type="domain" description="MurNAc-LAA" evidence="2">
    <location>
        <begin position="137"/>
        <end position="250"/>
    </location>
</feature>
<dbReference type="Pfam" id="PF01520">
    <property type="entry name" value="Amidase_3"/>
    <property type="match status" value="1"/>
</dbReference>
<evidence type="ECO:0000256" key="1">
    <source>
        <dbReference type="ARBA" id="ARBA00022801"/>
    </source>
</evidence>
<proteinExistence type="predicted"/>